<dbReference type="Proteomes" id="UP000789525">
    <property type="component" value="Unassembled WGS sequence"/>
</dbReference>
<dbReference type="EMBL" id="CAJVPT010003059">
    <property type="protein sequence ID" value="CAG8491214.1"/>
    <property type="molecule type" value="Genomic_DNA"/>
</dbReference>
<name>A0ACA9KU75_9GLOM</name>
<organism evidence="1 2">
    <name type="scientific">Acaulospora colombiana</name>
    <dbReference type="NCBI Taxonomy" id="27376"/>
    <lineage>
        <taxon>Eukaryota</taxon>
        <taxon>Fungi</taxon>
        <taxon>Fungi incertae sedis</taxon>
        <taxon>Mucoromycota</taxon>
        <taxon>Glomeromycotina</taxon>
        <taxon>Glomeromycetes</taxon>
        <taxon>Diversisporales</taxon>
        <taxon>Acaulosporaceae</taxon>
        <taxon>Acaulospora</taxon>
    </lineage>
</organism>
<keyword evidence="2" id="KW-1185">Reference proteome</keyword>
<proteinExistence type="predicted"/>
<protein>
    <submittedName>
        <fullName evidence="1">10378_t:CDS:1</fullName>
    </submittedName>
</protein>
<gene>
    <name evidence="1" type="ORF">ACOLOM_LOCUS2387</name>
</gene>
<feature type="non-terminal residue" evidence="1">
    <location>
        <position position="1"/>
    </location>
</feature>
<evidence type="ECO:0000313" key="1">
    <source>
        <dbReference type="EMBL" id="CAG8491214.1"/>
    </source>
</evidence>
<comment type="caution">
    <text evidence="1">The sequence shown here is derived from an EMBL/GenBank/DDBJ whole genome shotgun (WGS) entry which is preliminary data.</text>
</comment>
<evidence type="ECO:0000313" key="2">
    <source>
        <dbReference type="Proteomes" id="UP000789525"/>
    </source>
</evidence>
<sequence>VNQLPVENTSDADKDFYHSEEYNFGGTLSDDNDEDNSGPFKEVRLLIIPSFQQHITSPHNCPLIDIVSPPLNIDYNRFKFRNTTEIYTQTRTGRYVVAMGRTIQRNAPTDQTILSTKH</sequence>
<accession>A0ACA9KU75</accession>
<reference evidence="1" key="1">
    <citation type="submission" date="2021-06" db="EMBL/GenBank/DDBJ databases">
        <authorList>
            <person name="Kallberg Y."/>
            <person name="Tangrot J."/>
            <person name="Rosling A."/>
        </authorList>
    </citation>
    <scope>NUCLEOTIDE SEQUENCE</scope>
    <source>
        <strain evidence="1">CL356</strain>
    </source>
</reference>